<proteinExistence type="predicted"/>
<dbReference type="AlphaFoldDB" id="A0A9L0K0H8"/>
<reference evidence="2" key="3">
    <citation type="submission" date="2025-09" db="UniProtKB">
        <authorList>
            <consortium name="Ensembl"/>
        </authorList>
    </citation>
    <scope>IDENTIFICATION</scope>
</reference>
<name>A0A9L0K0H8_EQUAS</name>
<organism evidence="2 3">
    <name type="scientific">Equus asinus</name>
    <name type="common">Donkey</name>
    <name type="synonym">Equus africanus asinus</name>
    <dbReference type="NCBI Taxonomy" id="9793"/>
    <lineage>
        <taxon>Eukaryota</taxon>
        <taxon>Metazoa</taxon>
        <taxon>Chordata</taxon>
        <taxon>Craniata</taxon>
        <taxon>Vertebrata</taxon>
        <taxon>Euteleostomi</taxon>
        <taxon>Mammalia</taxon>
        <taxon>Eutheria</taxon>
        <taxon>Laurasiatheria</taxon>
        <taxon>Perissodactyla</taxon>
        <taxon>Equidae</taxon>
        <taxon>Equus</taxon>
    </lineage>
</organism>
<dbReference type="Ensembl" id="ENSEAST00005070244.1">
    <property type="protein sequence ID" value="ENSEASP00005055837.1"/>
    <property type="gene ID" value="ENSEASG00005035372.1"/>
</dbReference>
<protein>
    <submittedName>
        <fullName evidence="2">Uncharacterized protein</fullName>
    </submittedName>
</protein>
<evidence type="ECO:0000313" key="3">
    <source>
        <dbReference type="Proteomes" id="UP000694387"/>
    </source>
</evidence>
<feature type="region of interest" description="Disordered" evidence="1">
    <location>
        <begin position="113"/>
        <end position="185"/>
    </location>
</feature>
<accession>A0A9L0K0H8</accession>
<dbReference type="GeneTree" id="ENSGT00950000185738"/>
<reference evidence="2 3" key="1">
    <citation type="journal article" date="2020" name="Nat. Commun.">
        <title>Donkey genomes provide new insights into domestication and selection for coat color.</title>
        <authorList>
            <person name="Wang"/>
            <person name="C."/>
            <person name="Li"/>
            <person name="H."/>
            <person name="Guo"/>
            <person name="Y."/>
            <person name="Huang"/>
            <person name="J."/>
            <person name="Sun"/>
            <person name="Y."/>
            <person name="Min"/>
            <person name="J."/>
            <person name="Wang"/>
            <person name="J."/>
            <person name="Fang"/>
            <person name="X."/>
            <person name="Zhao"/>
            <person name="Z."/>
            <person name="Wang"/>
            <person name="S."/>
            <person name="Zhang"/>
            <person name="Y."/>
            <person name="Liu"/>
            <person name="Q."/>
            <person name="Jiang"/>
            <person name="Q."/>
            <person name="Wang"/>
            <person name="X."/>
            <person name="Guo"/>
            <person name="Y."/>
            <person name="Yang"/>
            <person name="C."/>
            <person name="Wang"/>
            <person name="Y."/>
            <person name="Tian"/>
            <person name="F."/>
            <person name="Zhuang"/>
            <person name="G."/>
            <person name="Fan"/>
            <person name="Y."/>
            <person name="Gao"/>
            <person name="Q."/>
            <person name="Li"/>
            <person name="Y."/>
            <person name="Ju"/>
            <person name="Z."/>
            <person name="Li"/>
            <person name="J."/>
            <person name="Li"/>
            <person name="R."/>
            <person name="Hou"/>
            <person name="M."/>
            <person name="Yang"/>
            <person name="G."/>
            <person name="Liu"/>
            <person name="G."/>
            <person name="Liu"/>
            <person name="W."/>
            <person name="Guo"/>
            <person name="J."/>
            <person name="Pan"/>
            <person name="S."/>
            <person name="Fan"/>
            <person name="G."/>
            <person name="Zhang"/>
            <person name="W."/>
            <person name="Zhang"/>
            <person name="R."/>
            <person name="Yu"/>
            <person name="J."/>
            <person name="Zhang"/>
            <person name="X."/>
            <person name="Yin"/>
            <person name="Q."/>
            <person name="Ji"/>
            <person name="C."/>
            <person name="Jin"/>
            <person name="Y."/>
            <person name="Yue"/>
            <person name="G."/>
            <person name="Liu"/>
            <person name="M."/>
            <person name="Xu"/>
            <person name="J."/>
            <person name="Liu"/>
            <person name="S."/>
            <person name="Jordana"/>
            <person name="J."/>
            <person name="Noce"/>
            <person name="A."/>
            <person name="Amills"/>
            <person name="M."/>
            <person name="Wu"/>
            <person name="D.D."/>
            <person name="Li"/>
            <person name="S."/>
            <person name="Zhou"/>
            <person name="X. and Zhong"/>
            <person name="J."/>
        </authorList>
    </citation>
    <scope>NUCLEOTIDE SEQUENCE [LARGE SCALE GENOMIC DNA]</scope>
</reference>
<keyword evidence="3" id="KW-1185">Reference proteome</keyword>
<evidence type="ECO:0000313" key="2">
    <source>
        <dbReference type="Ensembl" id="ENSEASP00005055837.1"/>
    </source>
</evidence>
<dbReference type="Proteomes" id="UP000694387">
    <property type="component" value="Chromosome 22"/>
</dbReference>
<sequence>MENARDTPNLAHEQPAGGAGEVLGPRIFARLAPGANSPSKTLASEMSLTAAASTMFRMTNFLMALSLGTHRAQLVQRIGCTWPRPFLARPLFLLFLVCVETETLLRRGRNSAAPAPFRLPQRPQPRERRHSGLQSLRRPPPRPNTQTLCPLLRRRHSSQIPTTPESAPLSLSPDPALTTRHYSPS</sequence>
<reference evidence="2" key="2">
    <citation type="submission" date="2025-08" db="UniProtKB">
        <authorList>
            <consortium name="Ensembl"/>
        </authorList>
    </citation>
    <scope>IDENTIFICATION</scope>
</reference>
<evidence type="ECO:0000256" key="1">
    <source>
        <dbReference type="SAM" id="MobiDB-lite"/>
    </source>
</evidence>